<evidence type="ECO:0000313" key="4">
    <source>
        <dbReference type="EMBL" id="KAK7207658.1"/>
    </source>
</evidence>
<protein>
    <recommendedName>
        <fullName evidence="6">Flavin-containing monooxygenase</fullName>
    </recommendedName>
</protein>
<keyword evidence="5" id="KW-1185">Reference proteome</keyword>
<dbReference type="InterPro" id="IPR036188">
    <property type="entry name" value="FAD/NAD-bd_sf"/>
</dbReference>
<evidence type="ECO:0008006" key="6">
    <source>
        <dbReference type="Google" id="ProtNLM"/>
    </source>
</evidence>
<dbReference type="PANTHER" id="PTHR43539:SF68">
    <property type="entry name" value="FLAVIN-BINDING MONOOXYGENASE-LIKE PROTEIN (AFU_ORTHOLOGUE AFUA_4G09220)"/>
    <property type="match status" value="1"/>
</dbReference>
<keyword evidence="1" id="KW-0285">Flavoprotein</keyword>
<dbReference type="Pfam" id="PF00743">
    <property type="entry name" value="FMO-like"/>
    <property type="match status" value="1"/>
</dbReference>
<evidence type="ECO:0000256" key="3">
    <source>
        <dbReference type="ARBA" id="ARBA00023002"/>
    </source>
</evidence>
<evidence type="ECO:0000256" key="1">
    <source>
        <dbReference type="ARBA" id="ARBA00022630"/>
    </source>
</evidence>
<dbReference type="RefSeq" id="XP_064770691.1">
    <property type="nucleotide sequence ID" value="XM_064911552.1"/>
</dbReference>
<keyword evidence="2" id="KW-0274">FAD</keyword>
<name>A0ABR1FES5_9ASCO</name>
<dbReference type="InterPro" id="IPR050982">
    <property type="entry name" value="Auxin_biosynth/cation_transpt"/>
</dbReference>
<organism evidence="4 5">
    <name type="scientific">Myxozyma melibiosi</name>
    <dbReference type="NCBI Taxonomy" id="54550"/>
    <lineage>
        <taxon>Eukaryota</taxon>
        <taxon>Fungi</taxon>
        <taxon>Dikarya</taxon>
        <taxon>Ascomycota</taxon>
        <taxon>Saccharomycotina</taxon>
        <taxon>Lipomycetes</taxon>
        <taxon>Lipomycetales</taxon>
        <taxon>Lipomycetaceae</taxon>
        <taxon>Myxozyma</taxon>
    </lineage>
</organism>
<evidence type="ECO:0000256" key="2">
    <source>
        <dbReference type="ARBA" id="ARBA00022827"/>
    </source>
</evidence>
<dbReference type="GeneID" id="90037064"/>
<proteinExistence type="predicted"/>
<dbReference type="PANTHER" id="PTHR43539">
    <property type="entry name" value="FLAVIN-BINDING MONOOXYGENASE-LIKE PROTEIN (AFU_ORTHOLOGUE AFUA_4G09220)"/>
    <property type="match status" value="1"/>
</dbReference>
<dbReference type="EMBL" id="JBBJBU010000001">
    <property type="protein sequence ID" value="KAK7207658.1"/>
    <property type="molecule type" value="Genomic_DNA"/>
</dbReference>
<reference evidence="4 5" key="1">
    <citation type="submission" date="2024-03" db="EMBL/GenBank/DDBJ databases">
        <title>Genome-scale model development and genomic sequencing of the oleaginous clade Lipomyces.</title>
        <authorList>
            <consortium name="Lawrence Berkeley National Laboratory"/>
            <person name="Czajka J.J."/>
            <person name="Han Y."/>
            <person name="Kim J."/>
            <person name="Mondo S.J."/>
            <person name="Hofstad B.A."/>
            <person name="Robles A."/>
            <person name="Haridas S."/>
            <person name="Riley R."/>
            <person name="LaButti K."/>
            <person name="Pangilinan J."/>
            <person name="Andreopoulos W."/>
            <person name="Lipzen A."/>
            <person name="Yan J."/>
            <person name="Wang M."/>
            <person name="Ng V."/>
            <person name="Grigoriev I.V."/>
            <person name="Spatafora J.W."/>
            <person name="Magnuson J.K."/>
            <person name="Baker S.E."/>
            <person name="Pomraning K.R."/>
        </authorList>
    </citation>
    <scope>NUCLEOTIDE SEQUENCE [LARGE SCALE GENOMIC DNA]</scope>
    <source>
        <strain evidence="4 5">Phaff 52-87</strain>
    </source>
</reference>
<dbReference type="InterPro" id="IPR020946">
    <property type="entry name" value="Flavin_mOase-like"/>
</dbReference>
<evidence type="ECO:0000313" key="5">
    <source>
        <dbReference type="Proteomes" id="UP001498771"/>
    </source>
</evidence>
<sequence>MGYTKVAPPTALPKDEFPKTLSSDEVYSIAETWLASFNSAVTTADATAFAGLFADCGIWRDIIAFTNDYRSIQKANILSAAAARLEEVAASDAQLATPAPVLARPFDDVAFIELNFTFQTKIGPALGITKLIPHAGSYAAYIVLTSLDGIHGHPERIGAHRVRGTHNAKVSYDDARAATIDDPQPDVLIVGGGHNGLTAAARLELLGVKALVVDSYKRIGDNWRLRYRSLSLHDPVHANHLAYMPYPPNWPLFTPSGKLANWLEHYADVFELRVWTESRVDNTKTKYNAATDKWDVTVLRQGVAHQFTVSHVIMATGLGGGYAKMPKPFPGQEKFKNPIVHSSKHTTGSQWKGKNALVVGACTSAHDISLDFYNNGVESVTMLQRSPTFVMSVANGVRIVNGSLYSEQGPPTEVADRLAESTPKLVAKLFHQRLVPQITSLDADLLAGLKKAGFQTTLGEDNSGFLMLALRKAGGYYYDTGCCSKIIDGSIKVKNGEIDHFTETSVVFKDGSTLSPDIVVFATGYTGFPDTVKDVLGEEYKPLVKEIWGLDSEGELNGVARDCGIPRVYFMVGALSNARFTSKILALQVLAERLGLIKERFSIAKHIEAAA</sequence>
<accession>A0ABR1FES5</accession>
<keyword evidence="3" id="KW-0560">Oxidoreductase</keyword>
<dbReference type="SUPFAM" id="SSF51905">
    <property type="entry name" value="FAD/NAD(P)-binding domain"/>
    <property type="match status" value="1"/>
</dbReference>
<gene>
    <name evidence="4" type="ORF">BZA70DRAFT_271873</name>
</gene>
<comment type="caution">
    <text evidence="4">The sequence shown here is derived from an EMBL/GenBank/DDBJ whole genome shotgun (WGS) entry which is preliminary data.</text>
</comment>
<dbReference type="Gene3D" id="3.50.50.60">
    <property type="entry name" value="FAD/NAD(P)-binding domain"/>
    <property type="match status" value="1"/>
</dbReference>
<dbReference type="Proteomes" id="UP001498771">
    <property type="component" value="Unassembled WGS sequence"/>
</dbReference>